<evidence type="ECO:0000256" key="1">
    <source>
        <dbReference type="SAM" id="Coils"/>
    </source>
</evidence>
<sequence length="535" mass="59145">MESPFASILHTNIAPSDDECTRIRYFLTGPRREVANLTQEIVRLQHQLAELSRKRDQLEESIDAHLALVSPARRLPEDVLGTIFIECLPSTGSARLSLLEPPLLLARICHTWRCIAFSTPRLWSSIHVSVHPASKATSLAAGVSCWLSRSGILPLSISLIYHKDPHVKGVDGSLSPILESLSAFSVRWKNIHMVLPTFDSFKPLSHLTSEDLPMLHTVSVSRLLPDHIPSSSPWEFLSFLAASGLRDVCLPCGYKLSALRLPWTNLTDLKIITEFEHPSFAEPQITYHDVLGILRKCSRLQTCQLKIDFADGVGGIAEPVILPLLWHLDISLRRSCSVEKLFSSLVLPSLRSLTCSAPNLDGPPPSCIFHPSLEYLNVRIAALTSAELTDRLQCAPLLRELTLCGEPVLSGHGRMDPHHQRDPDFLTELALDGSTPFLCPHLCTLALLEMQALSDMALLAFVRERTDLARRGVAHLTHVTAQFRRGMESDILLQLLSLGGASIASVLCFYREQIRPGTDSVNGPWAGLSQLRVTG</sequence>
<protein>
    <submittedName>
        <fullName evidence="2">F-box domain-containing protein</fullName>
    </submittedName>
</protein>
<dbReference type="SUPFAM" id="SSF52058">
    <property type="entry name" value="L domain-like"/>
    <property type="match status" value="1"/>
</dbReference>
<organism evidence="2 3">
    <name type="scientific">Mycena venus</name>
    <dbReference type="NCBI Taxonomy" id="2733690"/>
    <lineage>
        <taxon>Eukaryota</taxon>
        <taxon>Fungi</taxon>
        <taxon>Dikarya</taxon>
        <taxon>Basidiomycota</taxon>
        <taxon>Agaricomycotina</taxon>
        <taxon>Agaricomycetes</taxon>
        <taxon>Agaricomycetidae</taxon>
        <taxon>Agaricales</taxon>
        <taxon>Marasmiineae</taxon>
        <taxon>Mycenaceae</taxon>
        <taxon>Mycena</taxon>
    </lineage>
</organism>
<evidence type="ECO:0000313" key="2">
    <source>
        <dbReference type="EMBL" id="KAF7336260.1"/>
    </source>
</evidence>
<proteinExistence type="predicted"/>
<gene>
    <name evidence="2" type="ORF">MVEN_02174100</name>
</gene>
<dbReference type="Gene3D" id="3.80.10.10">
    <property type="entry name" value="Ribonuclease Inhibitor"/>
    <property type="match status" value="1"/>
</dbReference>
<dbReference type="Proteomes" id="UP000620124">
    <property type="component" value="Unassembled WGS sequence"/>
</dbReference>
<evidence type="ECO:0000313" key="3">
    <source>
        <dbReference type="Proteomes" id="UP000620124"/>
    </source>
</evidence>
<keyword evidence="3" id="KW-1185">Reference proteome</keyword>
<accession>A0A8H6X932</accession>
<dbReference type="InterPro" id="IPR032675">
    <property type="entry name" value="LRR_dom_sf"/>
</dbReference>
<feature type="coiled-coil region" evidence="1">
    <location>
        <begin position="34"/>
        <end position="68"/>
    </location>
</feature>
<dbReference type="EMBL" id="JACAZI010000023">
    <property type="protein sequence ID" value="KAF7336260.1"/>
    <property type="molecule type" value="Genomic_DNA"/>
</dbReference>
<dbReference type="OrthoDB" id="3063971at2759"/>
<name>A0A8H6X932_9AGAR</name>
<comment type="caution">
    <text evidence="2">The sequence shown here is derived from an EMBL/GenBank/DDBJ whole genome shotgun (WGS) entry which is preliminary data.</text>
</comment>
<keyword evidence="1" id="KW-0175">Coiled coil</keyword>
<reference evidence="2" key="1">
    <citation type="submission" date="2020-05" db="EMBL/GenBank/DDBJ databases">
        <title>Mycena genomes resolve the evolution of fungal bioluminescence.</title>
        <authorList>
            <person name="Tsai I.J."/>
        </authorList>
    </citation>
    <scope>NUCLEOTIDE SEQUENCE</scope>
    <source>
        <strain evidence="2">CCC161011</strain>
    </source>
</reference>
<dbReference type="AlphaFoldDB" id="A0A8H6X932"/>